<accession>A0A1G6E7P6</accession>
<sequence length="612" mass="66635">MSDDGRLGDIEKRIAALDDPSALLRAIDDLPDLADRGDEASVRLGIARGIVLNRLGLPESALKALQQARALARDIGATALHPAISRETSRIHIWRGETASAALELMRSVVEADAAGNPGDTAAAVVEFGRLNLDTGRYEAALDAFALAAGRIEMLPGREESRLPVNQREALLALGRYDECLDGIDAMIAALPAGYGRDSFVARVIKARCLAALDRDDEARAAEADARAWVGDHPSSYERAELALLEGFLNRKVDPEATIARVERALDRFVDDDLPRHEFDARILLAETLAGMERRAEAEACIVEALRRAEDRRLPAMADRVRAVAVGFWRPAMIAELSPEDRLSEDGGSGRFLVLETLGTGGFGEVQRAIDLDTGTEVAIKRLRRQENLDLDTARSVMATARNEILTGGRIRSRFVARTRYLHMDSGGGLTLVQDYVAGPTLRVAIDDGAVDFGRKMAIAASIARTLATLHQAGIAHRDLKPDNIVLRHGTQPVIIDLGIARLKGMADTAAGLGTVRYAAPEQLEAATDDRWLGREDIYALGRMIGEMMEDEEQGDRKRGILGRFGWRRTARIDGPLATMVKTMTIAEPDRRDVDLDQLADLLDDAAVTLED</sequence>
<dbReference type="SMART" id="SM00220">
    <property type="entry name" value="S_TKc"/>
    <property type="match status" value="1"/>
</dbReference>
<dbReference type="Gene3D" id="1.25.40.10">
    <property type="entry name" value="Tetratricopeptide repeat domain"/>
    <property type="match status" value="1"/>
</dbReference>
<dbReference type="STRING" id="665467.SAMN02982931_04230"/>
<dbReference type="EMBL" id="FMXQ01000010">
    <property type="protein sequence ID" value="SDB53411.1"/>
    <property type="molecule type" value="Genomic_DNA"/>
</dbReference>
<dbReference type="Pfam" id="PF00069">
    <property type="entry name" value="Pkinase"/>
    <property type="match status" value="1"/>
</dbReference>
<dbReference type="InterPro" id="IPR017441">
    <property type="entry name" value="Protein_kinase_ATP_BS"/>
</dbReference>
<feature type="domain" description="Protein kinase" evidence="6">
    <location>
        <begin position="352"/>
        <end position="612"/>
    </location>
</feature>
<dbReference type="SUPFAM" id="SSF48452">
    <property type="entry name" value="TPR-like"/>
    <property type="match status" value="1"/>
</dbReference>
<keyword evidence="1" id="KW-0808">Transferase</keyword>
<dbReference type="GO" id="GO:0004674">
    <property type="term" value="F:protein serine/threonine kinase activity"/>
    <property type="evidence" value="ECO:0007669"/>
    <property type="project" value="TreeGrafter"/>
</dbReference>
<dbReference type="PROSITE" id="PS00108">
    <property type="entry name" value="PROTEIN_KINASE_ST"/>
    <property type="match status" value="1"/>
</dbReference>
<dbReference type="SUPFAM" id="SSF56112">
    <property type="entry name" value="Protein kinase-like (PK-like)"/>
    <property type="match status" value="1"/>
</dbReference>
<evidence type="ECO:0000256" key="5">
    <source>
        <dbReference type="PROSITE-ProRule" id="PRU10141"/>
    </source>
</evidence>
<evidence type="ECO:0000256" key="3">
    <source>
        <dbReference type="ARBA" id="ARBA00022777"/>
    </source>
</evidence>
<dbReference type="CDD" id="cd14014">
    <property type="entry name" value="STKc_PknB_like"/>
    <property type="match status" value="1"/>
</dbReference>
<dbReference type="AlphaFoldDB" id="A0A1G6E7P6"/>
<feature type="binding site" evidence="5">
    <location>
        <position position="381"/>
    </location>
    <ligand>
        <name>ATP</name>
        <dbReference type="ChEBI" id="CHEBI:30616"/>
    </ligand>
</feature>
<protein>
    <submittedName>
        <fullName evidence="7">Protein kinase domain-containing protein</fullName>
    </submittedName>
</protein>
<reference evidence="7 8" key="1">
    <citation type="submission" date="2016-10" db="EMBL/GenBank/DDBJ databases">
        <authorList>
            <person name="de Groot N.N."/>
        </authorList>
    </citation>
    <scope>NUCLEOTIDE SEQUENCE [LARGE SCALE GENOMIC DNA]</scope>
    <source>
        <strain evidence="7 8">ATCC 35022</strain>
    </source>
</reference>
<gene>
    <name evidence="7" type="ORF">SAMN02982931_04230</name>
</gene>
<keyword evidence="8" id="KW-1185">Reference proteome</keyword>
<dbReference type="InterPro" id="IPR011990">
    <property type="entry name" value="TPR-like_helical_dom_sf"/>
</dbReference>
<name>A0A1G6E7P6_9HYPH</name>
<dbReference type="Proteomes" id="UP000199071">
    <property type="component" value="Unassembled WGS sequence"/>
</dbReference>
<dbReference type="PROSITE" id="PS50011">
    <property type="entry name" value="PROTEIN_KINASE_DOM"/>
    <property type="match status" value="1"/>
</dbReference>
<evidence type="ECO:0000313" key="8">
    <source>
        <dbReference type="Proteomes" id="UP000199071"/>
    </source>
</evidence>
<keyword evidence="3 7" id="KW-0418">Kinase</keyword>
<dbReference type="InterPro" id="IPR011009">
    <property type="entry name" value="Kinase-like_dom_sf"/>
</dbReference>
<dbReference type="PANTHER" id="PTHR43289:SF6">
    <property type="entry name" value="SERINE_THREONINE-PROTEIN KINASE NEKL-3"/>
    <property type="match status" value="1"/>
</dbReference>
<evidence type="ECO:0000256" key="4">
    <source>
        <dbReference type="ARBA" id="ARBA00022840"/>
    </source>
</evidence>
<evidence type="ECO:0000256" key="1">
    <source>
        <dbReference type="ARBA" id="ARBA00022679"/>
    </source>
</evidence>
<evidence type="ECO:0000259" key="6">
    <source>
        <dbReference type="PROSITE" id="PS50011"/>
    </source>
</evidence>
<organism evidence="7 8">
    <name type="scientific">Bauldia litoralis</name>
    <dbReference type="NCBI Taxonomy" id="665467"/>
    <lineage>
        <taxon>Bacteria</taxon>
        <taxon>Pseudomonadati</taxon>
        <taxon>Pseudomonadota</taxon>
        <taxon>Alphaproteobacteria</taxon>
        <taxon>Hyphomicrobiales</taxon>
        <taxon>Kaistiaceae</taxon>
        <taxon>Bauldia</taxon>
    </lineage>
</organism>
<dbReference type="InterPro" id="IPR000719">
    <property type="entry name" value="Prot_kinase_dom"/>
</dbReference>
<dbReference type="PANTHER" id="PTHR43289">
    <property type="entry name" value="MITOGEN-ACTIVATED PROTEIN KINASE KINASE KINASE 20-RELATED"/>
    <property type="match status" value="1"/>
</dbReference>
<proteinExistence type="predicted"/>
<dbReference type="RefSeq" id="WP_139167915.1">
    <property type="nucleotide sequence ID" value="NZ_FMXQ01000010.1"/>
</dbReference>
<keyword evidence="2 5" id="KW-0547">Nucleotide-binding</keyword>
<dbReference type="Gene3D" id="1.10.510.10">
    <property type="entry name" value="Transferase(Phosphotransferase) domain 1"/>
    <property type="match status" value="1"/>
</dbReference>
<evidence type="ECO:0000313" key="7">
    <source>
        <dbReference type="EMBL" id="SDB53411.1"/>
    </source>
</evidence>
<keyword evidence="4 5" id="KW-0067">ATP-binding</keyword>
<dbReference type="GO" id="GO:0005524">
    <property type="term" value="F:ATP binding"/>
    <property type="evidence" value="ECO:0007669"/>
    <property type="project" value="UniProtKB-UniRule"/>
</dbReference>
<evidence type="ECO:0000256" key="2">
    <source>
        <dbReference type="ARBA" id="ARBA00022741"/>
    </source>
</evidence>
<dbReference type="PROSITE" id="PS00107">
    <property type="entry name" value="PROTEIN_KINASE_ATP"/>
    <property type="match status" value="1"/>
</dbReference>
<dbReference type="InterPro" id="IPR008271">
    <property type="entry name" value="Ser/Thr_kinase_AS"/>
</dbReference>
<dbReference type="OrthoDB" id="9801841at2"/>